<dbReference type="SUPFAM" id="SSF101546">
    <property type="entry name" value="ASF1-like"/>
    <property type="match status" value="1"/>
</dbReference>
<proteinExistence type="inferred from homology"/>
<dbReference type="GO" id="GO:0000785">
    <property type="term" value="C:chromatin"/>
    <property type="evidence" value="ECO:0007669"/>
    <property type="project" value="TreeGrafter"/>
</dbReference>
<protein>
    <recommendedName>
        <fullName evidence="9">Anti-silencing function protein 1</fullName>
    </recommendedName>
</protein>
<keyword evidence="7" id="KW-0143">Chaperone</keyword>
<organism evidence="11 12">
    <name type="scientific">Colletotrichum sojae</name>
    <dbReference type="NCBI Taxonomy" id="2175907"/>
    <lineage>
        <taxon>Eukaryota</taxon>
        <taxon>Fungi</taxon>
        <taxon>Dikarya</taxon>
        <taxon>Ascomycota</taxon>
        <taxon>Pezizomycotina</taxon>
        <taxon>Sordariomycetes</taxon>
        <taxon>Hypocreomycetidae</taxon>
        <taxon>Glomerellales</taxon>
        <taxon>Glomerellaceae</taxon>
        <taxon>Colletotrichum</taxon>
        <taxon>Colletotrichum orchidearum species complex</taxon>
    </lineage>
</organism>
<evidence type="ECO:0000256" key="3">
    <source>
        <dbReference type="ARBA" id="ARBA00006051"/>
    </source>
</evidence>
<dbReference type="GO" id="GO:0005634">
    <property type="term" value="C:nucleus"/>
    <property type="evidence" value="ECO:0007669"/>
    <property type="project" value="UniProtKB-SubCell"/>
</dbReference>
<dbReference type="InterPro" id="IPR006818">
    <property type="entry name" value="ASF1-like"/>
</dbReference>
<dbReference type="Gene3D" id="2.60.40.1490">
    <property type="entry name" value="Histone chaperone ASF1-like"/>
    <property type="match status" value="1"/>
</dbReference>
<sequence length="343" mass="37883">PRQNKIEPPQNIHPKISPHHPHRNIASRFSSHSCSAHVAQSHFYFSFPFAFAFFPSPPNNPHSTMSIVSLLGVQILNNPAKFTDKYEFEITFECLESLEKDLEWKLTYVGSATSDQYDQELDSLLVGPVPVGTNKFVFEADAPNTSRIPDADILGVTVILLTCAYDGREFVRVGYYVNNEYDSEELNAEPPAKPIIERVRRNVLAEKPRVTRFAIKWDNEASAPAEFPPEQPEADLVADEDEYGAEEREEEEAEAIEEANANSVKAPGEDSEMAGVETENGEPAQVDEEELSDDGSVDIEGESEDELEEEEGEGQAAGDDDAMDVDMTDKPAAPAAKPAVATH</sequence>
<evidence type="ECO:0000256" key="9">
    <source>
        <dbReference type="ARBA" id="ARBA00032776"/>
    </source>
</evidence>
<evidence type="ECO:0000256" key="8">
    <source>
        <dbReference type="ARBA" id="ARBA00023242"/>
    </source>
</evidence>
<feature type="region of interest" description="Disordered" evidence="10">
    <location>
        <begin position="221"/>
        <end position="343"/>
    </location>
</feature>
<evidence type="ECO:0000256" key="5">
    <source>
        <dbReference type="ARBA" id="ARBA00023015"/>
    </source>
</evidence>
<gene>
    <name evidence="11" type="ORF">CSOJ01_12847</name>
</gene>
<evidence type="ECO:0000256" key="6">
    <source>
        <dbReference type="ARBA" id="ARBA00023163"/>
    </source>
</evidence>
<reference evidence="11 12" key="1">
    <citation type="journal article" date="2020" name="Phytopathology">
        <title>Genome Sequence Resources of Colletotrichum truncatum, C. plurivorum, C. musicola, and C. sojae: Four Species Pathogenic to Soybean (Glycine max).</title>
        <authorList>
            <person name="Rogerio F."/>
            <person name="Boufleur T.R."/>
            <person name="Ciampi-Guillardi M."/>
            <person name="Sukno S.A."/>
            <person name="Thon M.R."/>
            <person name="Massola Junior N.S."/>
            <person name="Baroncelli R."/>
        </authorList>
    </citation>
    <scope>NUCLEOTIDE SEQUENCE [LARGE SCALE GENOMIC DNA]</scope>
    <source>
        <strain evidence="11 12">LFN0009</strain>
    </source>
</reference>
<feature type="region of interest" description="Disordered" evidence="10">
    <location>
        <begin position="1"/>
        <end position="20"/>
    </location>
</feature>
<dbReference type="InterPro" id="IPR036747">
    <property type="entry name" value="ASF1-like_sf"/>
</dbReference>
<dbReference type="PANTHER" id="PTHR12040">
    <property type="entry name" value="ANTI-SILENCING PROTEIN 1"/>
    <property type="match status" value="1"/>
</dbReference>
<keyword evidence="6" id="KW-0804">Transcription</keyword>
<dbReference type="AlphaFoldDB" id="A0A8H6MLB1"/>
<feature type="non-terminal residue" evidence="11">
    <location>
        <position position="1"/>
    </location>
</feature>
<keyword evidence="5" id="KW-0805">Transcription regulation</keyword>
<keyword evidence="12" id="KW-1185">Reference proteome</keyword>
<dbReference type="GO" id="GO:0042393">
    <property type="term" value="F:histone binding"/>
    <property type="evidence" value="ECO:0007669"/>
    <property type="project" value="TreeGrafter"/>
</dbReference>
<comment type="caution">
    <text evidence="11">The sequence shown here is derived from an EMBL/GenBank/DDBJ whole genome shotgun (WGS) entry which is preliminary data.</text>
</comment>
<evidence type="ECO:0000256" key="4">
    <source>
        <dbReference type="ARBA" id="ARBA00011705"/>
    </source>
</evidence>
<dbReference type="FunFam" id="2.60.40.1490:FF:000001">
    <property type="entry name" value="Histone chaperone ASF1"/>
    <property type="match status" value="1"/>
</dbReference>
<comment type="function">
    <text evidence="1">Histone chaperone that facilitates histone deposition and histone exchange and removal during nucleosome assembly and disassembly.</text>
</comment>
<name>A0A8H6MLB1_9PEZI</name>
<accession>A0A8H6MLB1</accession>
<evidence type="ECO:0000313" key="12">
    <source>
        <dbReference type="Proteomes" id="UP000652219"/>
    </source>
</evidence>
<evidence type="ECO:0000313" key="11">
    <source>
        <dbReference type="EMBL" id="KAF6798102.1"/>
    </source>
</evidence>
<feature type="compositionally biased region" description="Low complexity" evidence="10">
    <location>
        <begin position="330"/>
        <end position="343"/>
    </location>
</feature>
<feature type="compositionally biased region" description="Acidic residues" evidence="10">
    <location>
        <begin position="285"/>
        <end position="326"/>
    </location>
</feature>
<evidence type="ECO:0000256" key="10">
    <source>
        <dbReference type="SAM" id="MobiDB-lite"/>
    </source>
</evidence>
<comment type="subunit">
    <text evidence="4">Interacts with histone H3 and histone H4.</text>
</comment>
<dbReference type="GO" id="GO:0006335">
    <property type="term" value="P:DNA replication-dependent chromatin assembly"/>
    <property type="evidence" value="ECO:0007669"/>
    <property type="project" value="TreeGrafter"/>
</dbReference>
<evidence type="ECO:0000256" key="2">
    <source>
        <dbReference type="ARBA" id="ARBA00004123"/>
    </source>
</evidence>
<comment type="similarity">
    <text evidence="3">Belongs to the ASF1 family.</text>
</comment>
<dbReference type="PANTHER" id="PTHR12040:SF0">
    <property type="entry name" value="HISTONE CHAPERONE ASF1"/>
    <property type="match status" value="1"/>
</dbReference>
<evidence type="ECO:0000256" key="7">
    <source>
        <dbReference type="ARBA" id="ARBA00023186"/>
    </source>
</evidence>
<dbReference type="EMBL" id="WIGN01000345">
    <property type="protein sequence ID" value="KAF6798102.1"/>
    <property type="molecule type" value="Genomic_DNA"/>
</dbReference>
<feature type="compositionally biased region" description="Acidic residues" evidence="10">
    <location>
        <begin position="232"/>
        <end position="257"/>
    </location>
</feature>
<dbReference type="Proteomes" id="UP000652219">
    <property type="component" value="Unassembled WGS sequence"/>
</dbReference>
<evidence type="ECO:0000256" key="1">
    <source>
        <dbReference type="ARBA" id="ARBA00003961"/>
    </source>
</evidence>
<keyword evidence="8" id="KW-0539">Nucleus</keyword>
<dbReference type="Pfam" id="PF04729">
    <property type="entry name" value="ASF1_hist_chap"/>
    <property type="match status" value="1"/>
</dbReference>
<comment type="subcellular location">
    <subcellularLocation>
        <location evidence="2">Nucleus</location>
    </subcellularLocation>
</comment>